<proteinExistence type="inferred from homology"/>
<evidence type="ECO:0000256" key="9">
    <source>
        <dbReference type="PROSITE-ProRule" id="PRU00282"/>
    </source>
</evidence>
<evidence type="ECO:0000256" key="3">
    <source>
        <dbReference type="ARBA" id="ARBA00022448"/>
    </source>
</evidence>
<dbReference type="InterPro" id="IPR023395">
    <property type="entry name" value="MCP_dom_sf"/>
</dbReference>
<name>A0A8T0GSF9_CERPU</name>
<keyword evidence="6" id="KW-1133">Transmembrane helix</keyword>
<comment type="subcellular location">
    <subcellularLocation>
        <location evidence="1">Peroxisome membrane</location>
        <topology evidence="1">Multi-pass membrane protein</topology>
    </subcellularLocation>
</comment>
<dbReference type="PANTHER" id="PTHR46650">
    <property type="entry name" value="PEROXISOMAL ADENINE NUCLEOTIDE TRANSPORTER 1"/>
    <property type="match status" value="1"/>
</dbReference>
<dbReference type="GO" id="GO:0015217">
    <property type="term" value="F:ADP transmembrane transporter activity"/>
    <property type="evidence" value="ECO:0007669"/>
    <property type="project" value="InterPro"/>
</dbReference>
<dbReference type="AlphaFoldDB" id="A0A8T0GSF9"/>
<dbReference type="GO" id="GO:0005778">
    <property type="term" value="C:peroxisomal membrane"/>
    <property type="evidence" value="ECO:0007669"/>
    <property type="project" value="UniProtKB-SubCell"/>
</dbReference>
<evidence type="ECO:0000256" key="10">
    <source>
        <dbReference type="RuleBase" id="RU000488"/>
    </source>
</evidence>
<feature type="repeat" description="Solcar" evidence="9">
    <location>
        <begin position="104"/>
        <end position="184"/>
    </location>
</feature>
<keyword evidence="12" id="KW-1185">Reference proteome</keyword>
<keyword evidence="3 10" id="KW-0813">Transport</keyword>
<dbReference type="InterPro" id="IPR045900">
    <property type="entry name" value="Peroxisomal_Ade_carrier"/>
</dbReference>
<feature type="repeat" description="Solcar" evidence="9">
    <location>
        <begin position="5"/>
        <end position="94"/>
    </location>
</feature>
<organism evidence="11 12">
    <name type="scientific">Ceratodon purpureus</name>
    <name type="common">Fire moss</name>
    <name type="synonym">Dicranum purpureum</name>
    <dbReference type="NCBI Taxonomy" id="3225"/>
    <lineage>
        <taxon>Eukaryota</taxon>
        <taxon>Viridiplantae</taxon>
        <taxon>Streptophyta</taxon>
        <taxon>Embryophyta</taxon>
        <taxon>Bryophyta</taxon>
        <taxon>Bryophytina</taxon>
        <taxon>Bryopsida</taxon>
        <taxon>Dicranidae</taxon>
        <taxon>Pseudoditrichales</taxon>
        <taxon>Ditrichaceae</taxon>
        <taxon>Ceratodon</taxon>
    </lineage>
</organism>
<protein>
    <submittedName>
        <fullName evidence="11">Uncharacterized protein</fullName>
    </submittedName>
</protein>
<dbReference type="GO" id="GO:0005347">
    <property type="term" value="F:ATP transmembrane transporter activity"/>
    <property type="evidence" value="ECO:0007669"/>
    <property type="project" value="InterPro"/>
</dbReference>
<feature type="repeat" description="Solcar" evidence="9">
    <location>
        <begin position="208"/>
        <end position="310"/>
    </location>
</feature>
<dbReference type="EMBL" id="CM026430">
    <property type="protein sequence ID" value="KAG0561299.1"/>
    <property type="molecule type" value="Genomic_DNA"/>
</dbReference>
<gene>
    <name evidence="11" type="ORF">KC19_9G053100</name>
</gene>
<dbReference type="PANTHER" id="PTHR46650:SF1">
    <property type="entry name" value="PEROXISOMAL ADENINE NUCLEOTIDE TRANSPORTER 1"/>
    <property type="match status" value="1"/>
</dbReference>
<accession>A0A8T0GSF9</accession>
<evidence type="ECO:0000313" key="11">
    <source>
        <dbReference type="EMBL" id="KAG0561299.1"/>
    </source>
</evidence>
<reference evidence="11" key="1">
    <citation type="submission" date="2020-06" db="EMBL/GenBank/DDBJ databases">
        <title>WGS assembly of Ceratodon purpureus strain R40.</title>
        <authorList>
            <person name="Carey S.B."/>
            <person name="Jenkins J."/>
            <person name="Shu S."/>
            <person name="Lovell J.T."/>
            <person name="Sreedasyam A."/>
            <person name="Maumus F."/>
            <person name="Tiley G.P."/>
            <person name="Fernandez-Pozo N."/>
            <person name="Barry K."/>
            <person name="Chen C."/>
            <person name="Wang M."/>
            <person name="Lipzen A."/>
            <person name="Daum C."/>
            <person name="Saski C.A."/>
            <person name="Payton A.C."/>
            <person name="Mcbreen J.C."/>
            <person name="Conrad R.E."/>
            <person name="Kollar L.M."/>
            <person name="Olsson S."/>
            <person name="Huttunen S."/>
            <person name="Landis J.B."/>
            <person name="Wickett N.J."/>
            <person name="Johnson M.G."/>
            <person name="Rensing S.A."/>
            <person name="Grimwood J."/>
            <person name="Schmutz J."/>
            <person name="Mcdaniel S.F."/>
        </authorList>
    </citation>
    <scope>NUCLEOTIDE SEQUENCE</scope>
    <source>
        <strain evidence="11">R40</strain>
    </source>
</reference>
<evidence type="ECO:0000256" key="5">
    <source>
        <dbReference type="ARBA" id="ARBA00022737"/>
    </source>
</evidence>
<evidence type="ECO:0000256" key="6">
    <source>
        <dbReference type="ARBA" id="ARBA00022989"/>
    </source>
</evidence>
<dbReference type="Gene3D" id="1.50.40.10">
    <property type="entry name" value="Mitochondrial carrier domain"/>
    <property type="match status" value="1"/>
</dbReference>
<dbReference type="Proteomes" id="UP000822688">
    <property type="component" value="Chromosome 9"/>
</dbReference>
<dbReference type="InterPro" id="IPR018108">
    <property type="entry name" value="MCP_transmembrane"/>
</dbReference>
<comment type="caution">
    <text evidence="11">The sequence shown here is derived from an EMBL/GenBank/DDBJ whole genome shotgun (WGS) entry which is preliminary data.</text>
</comment>
<comment type="similarity">
    <text evidence="2 10">Belongs to the mitochondrial carrier (TC 2.A.29) family.</text>
</comment>
<evidence type="ECO:0000256" key="1">
    <source>
        <dbReference type="ARBA" id="ARBA00004585"/>
    </source>
</evidence>
<keyword evidence="4 9" id="KW-0812">Transmembrane</keyword>
<dbReference type="GO" id="GO:0006635">
    <property type="term" value="P:fatty acid beta-oxidation"/>
    <property type="evidence" value="ECO:0007669"/>
    <property type="project" value="InterPro"/>
</dbReference>
<evidence type="ECO:0000313" key="12">
    <source>
        <dbReference type="Proteomes" id="UP000822688"/>
    </source>
</evidence>
<dbReference type="PROSITE" id="PS50920">
    <property type="entry name" value="SOLCAR"/>
    <property type="match status" value="3"/>
</dbReference>
<dbReference type="SUPFAM" id="SSF103506">
    <property type="entry name" value="Mitochondrial carrier"/>
    <property type="match status" value="1"/>
</dbReference>
<evidence type="ECO:0000256" key="7">
    <source>
        <dbReference type="ARBA" id="ARBA00023136"/>
    </source>
</evidence>
<keyword evidence="5" id="KW-0677">Repeat</keyword>
<evidence type="ECO:0000256" key="8">
    <source>
        <dbReference type="ARBA" id="ARBA00023140"/>
    </source>
</evidence>
<dbReference type="Pfam" id="PF00153">
    <property type="entry name" value="Mito_carr"/>
    <property type="match status" value="3"/>
</dbReference>
<evidence type="ECO:0000256" key="2">
    <source>
        <dbReference type="ARBA" id="ARBA00006375"/>
    </source>
</evidence>
<sequence>MGVDFKSLTEATSGAVGGLLSTTLLYPLDTCKSKYQAEAKAGVNRKYKSLFDVFWESVGQGKVSSLYQGLGTKNLQSVISQFIYFYSYSIFKQWYLAKAKVSKMGTGTNLLVAAAAGTCTAVLTQPLDTASTRMQTSAFGKSKGLWATLTEGSWQEAYAGFGASLVLVSNPAIQYTVFEQLKDFLLRPEVVVEVVGTERVRKTSPKVLTAFQAFLVGALAKTVATILTYPAIRAKIMLQAAESDEDKARRLNGGNDPNVRHRARNMLEAFQQIGTEEGVRGYFKGLHAQIVKTVLSAALMLMIKEKVASSTWLVMMALQKYLAASETKMKTVSLPASAVAPIGVVGIALASKAVR</sequence>
<evidence type="ECO:0000256" key="4">
    <source>
        <dbReference type="ARBA" id="ARBA00022692"/>
    </source>
</evidence>
<keyword evidence="7 9" id="KW-0472">Membrane</keyword>
<keyword evidence="8" id="KW-0576">Peroxisome</keyword>
<dbReference type="GO" id="GO:0007031">
    <property type="term" value="P:peroxisome organization"/>
    <property type="evidence" value="ECO:0007669"/>
    <property type="project" value="TreeGrafter"/>
</dbReference>